<dbReference type="Proteomes" id="UP001431217">
    <property type="component" value="Unassembled WGS sequence"/>
</dbReference>
<evidence type="ECO:0000313" key="1">
    <source>
        <dbReference type="EMBL" id="MCL1634333.1"/>
    </source>
</evidence>
<keyword evidence="2" id="KW-1185">Reference proteome</keyword>
<dbReference type="EMBL" id="JAMBEP010000001">
    <property type="protein sequence ID" value="MCL1634333.1"/>
    <property type="molecule type" value="Genomic_DNA"/>
</dbReference>
<evidence type="ECO:0000313" key="2">
    <source>
        <dbReference type="Proteomes" id="UP001431217"/>
    </source>
</evidence>
<protein>
    <submittedName>
        <fullName evidence="1">Uncharacterized protein</fullName>
    </submittedName>
</protein>
<reference evidence="1 2" key="1">
    <citation type="submission" date="2022-05" db="EMBL/GenBank/DDBJ databases">
        <title>Luteimonas sp. SX5, whole genome shotgun sequencing project.</title>
        <authorList>
            <person name="Zhao G."/>
            <person name="Shen L."/>
        </authorList>
    </citation>
    <scope>NUCLEOTIDE SEQUENCE [LARGE SCALE GENOMIC DNA]</scope>
    <source>
        <strain evidence="1 2">SX5</strain>
    </source>
</reference>
<sequence>MRADEVYAKTDAGRDEIETRARKLAPALRSTLLVVDGRRTIAQLLGLASGLHAPPDALAQLAELGLIAPVGQIAPGAAPLPQSDVADRYRLLSGLMSEAVRQHLGLRGYFMQLKIERCADTDELSALLPELTAAIAKSKGEPSASQWERGVRAALA</sequence>
<proteinExistence type="predicted"/>
<name>A0ABT0MI84_9GAMM</name>
<dbReference type="RefSeq" id="WP_249472704.1">
    <property type="nucleotide sequence ID" value="NZ_JAMBEP010000001.1"/>
</dbReference>
<organism evidence="1 2">
    <name type="scientific">Luteimonas galliterrae</name>
    <dbReference type="NCBI Taxonomy" id="2940486"/>
    <lineage>
        <taxon>Bacteria</taxon>
        <taxon>Pseudomonadati</taxon>
        <taxon>Pseudomonadota</taxon>
        <taxon>Gammaproteobacteria</taxon>
        <taxon>Lysobacterales</taxon>
        <taxon>Lysobacteraceae</taxon>
        <taxon>Luteimonas</taxon>
    </lineage>
</organism>
<gene>
    <name evidence="1" type="ORF">M2650_06755</name>
</gene>
<accession>A0ABT0MI84</accession>
<comment type="caution">
    <text evidence="1">The sequence shown here is derived from an EMBL/GenBank/DDBJ whole genome shotgun (WGS) entry which is preliminary data.</text>
</comment>